<dbReference type="EMBL" id="JACDQQ010002283">
    <property type="protein sequence ID" value="MBA0087998.1"/>
    <property type="molecule type" value="Genomic_DNA"/>
</dbReference>
<feature type="non-terminal residue" evidence="2">
    <location>
        <position position="111"/>
    </location>
</feature>
<dbReference type="Proteomes" id="UP000567293">
    <property type="component" value="Unassembled WGS sequence"/>
</dbReference>
<evidence type="ECO:0000256" key="1">
    <source>
        <dbReference type="SAM" id="MobiDB-lite"/>
    </source>
</evidence>
<feature type="region of interest" description="Disordered" evidence="1">
    <location>
        <begin position="1"/>
        <end position="20"/>
    </location>
</feature>
<evidence type="ECO:0000313" key="2">
    <source>
        <dbReference type="EMBL" id="MBA0087998.1"/>
    </source>
</evidence>
<sequence length="111" mass="12233">MQEPPSVTTRDASGKEQPGPWQFVLPKGQMKAEFPKGVPGGPGVGFLEYRNNASRRDPARYETLRARLEREVPDSRQAPGELHANTARRLLSVLVSVPNVADAVRQSERLG</sequence>
<proteinExistence type="predicted"/>
<reference evidence="2" key="1">
    <citation type="submission" date="2020-06" db="EMBL/GenBank/DDBJ databases">
        <title>Legume-microbial interactions unlock mineral nutrients during tropical forest succession.</title>
        <authorList>
            <person name="Epihov D.Z."/>
        </authorList>
    </citation>
    <scope>NUCLEOTIDE SEQUENCE [LARGE SCALE GENOMIC DNA]</scope>
    <source>
        <strain evidence="2">Pan2503</strain>
    </source>
</reference>
<protein>
    <submittedName>
        <fullName evidence="2">Uncharacterized protein</fullName>
    </submittedName>
</protein>
<evidence type="ECO:0000313" key="3">
    <source>
        <dbReference type="Proteomes" id="UP000567293"/>
    </source>
</evidence>
<dbReference type="AlphaFoldDB" id="A0A7V8NV37"/>
<gene>
    <name evidence="2" type="ORF">HRJ53_23680</name>
</gene>
<accession>A0A7V8NV37</accession>
<organism evidence="2 3">
    <name type="scientific">Candidatus Acidiferrum panamense</name>
    <dbReference type="NCBI Taxonomy" id="2741543"/>
    <lineage>
        <taxon>Bacteria</taxon>
        <taxon>Pseudomonadati</taxon>
        <taxon>Acidobacteriota</taxon>
        <taxon>Terriglobia</taxon>
        <taxon>Candidatus Acidiferrales</taxon>
        <taxon>Candidatus Acidiferrum</taxon>
    </lineage>
</organism>
<keyword evidence="3" id="KW-1185">Reference proteome</keyword>
<name>A0A7V8NV37_9BACT</name>
<feature type="compositionally biased region" description="Polar residues" evidence="1">
    <location>
        <begin position="1"/>
        <end position="11"/>
    </location>
</feature>
<comment type="caution">
    <text evidence="2">The sequence shown here is derived from an EMBL/GenBank/DDBJ whole genome shotgun (WGS) entry which is preliminary data.</text>
</comment>